<dbReference type="Proteomes" id="UP000294682">
    <property type="component" value="Unassembled WGS sequence"/>
</dbReference>
<proteinExistence type="predicted"/>
<evidence type="ECO:0000313" key="3">
    <source>
        <dbReference type="Proteomes" id="UP000294682"/>
    </source>
</evidence>
<accession>A0A9X8UL43</accession>
<evidence type="ECO:0000313" key="2">
    <source>
        <dbReference type="EMBL" id="TCL45139.1"/>
    </source>
</evidence>
<reference evidence="2 3" key="1">
    <citation type="submission" date="2019-03" db="EMBL/GenBank/DDBJ databases">
        <title>Genomic Encyclopedia of Type Strains, Phase IV (KMG-IV): sequencing the most valuable type-strain genomes for metagenomic binning, comparative biology and taxonomic classification.</title>
        <authorList>
            <person name="Goeker M."/>
        </authorList>
    </citation>
    <scope>NUCLEOTIDE SEQUENCE [LARGE SCALE GENOMIC DNA]</scope>
    <source>
        <strain evidence="2 3">DSM 100433</strain>
    </source>
</reference>
<evidence type="ECO:0000256" key="1">
    <source>
        <dbReference type="SAM" id="MobiDB-lite"/>
    </source>
</evidence>
<dbReference type="AlphaFoldDB" id="A0A9X8UL43"/>
<comment type="caution">
    <text evidence="2">The sequence shown here is derived from an EMBL/GenBank/DDBJ whole genome shotgun (WGS) entry which is preliminary data.</text>
</comment>
<name>A0A9X8UL43_9FIRM</name>
<protein>
    <submittedName>
        <fullName evidence="2">Uncharacterized protein</fullName>
    </submittedName>
</protein>
<feature type="region of interest" description="Disordered" evidence="1">
    <location>
        <begin position="1"/>
        <end position="22"/>
    </location>
</feature>
<gene>
    <name evidence="2" type="ORF">EDD78_101119</name>
</gene>
<dbReference type="EMBL" id="SLUK01000001">
    <property type="protein sequence ID" value="TCL45139.1"/>
    <property type="molecule type" value="Genomic_DNA"/>
</dbReference>
<keyword evidence="3" id="KW-1185">Reference proteome</keyword>
<organism evidence="2 3">
    <name type="scientific">Harryflintia acetispora</name>
    <dbReference type="NCBI Taxonomy" id="1849041"/>
    <lineage>
        <taxon>Bacteria</taxon>
        <taxon>Bacillati</taxon>
        <taxon>Bacillota</taxon>
        <taxon>Clostridia</taxon>
        <taxon>Eubacteriales</taxon>
        <taxon>Oscillospiraceae</taxon>
        <taxon>Harryflintia</taxon>
    </lineage>
</organism>
<sequence length="174" mass="19131">MRYIRPRPMENKMDQTTSMPQQTFTGYPITPCVTPECVRALNLPPLAGDTYAGAAPVPSTSNIGAFQGMAGGQTLAQGGMVPQSTAMQQSSTPITPMNQPMPLTVENLMYLNGYLRTQIGRKVTVEFLVGTSTIVDRTGILLEVGANYILINETETDDILACDFYNIKFVRFYY</sequence>